<accession>A0A0B6Y3G3</accession>
<sequence length="73" mass="8270">KEKVKTISQFVDGCRNCQLDKSAEVTYLPQAHRESRLPDVLDSITNYCISDAKMEFPHEFSLNSASSSESQMQ</sequence>
<feature type="non-terminal residue" evidence="1">
    <location>
        <position position="73"/>
    </location>
</feature>
<dbReference type="EMBL" id="HACG01003778">
    <property type="protein sequence ID" value="CEK50643.1"/>
    <property type="molecule type" value="Transcribed_RNA"/>
</dbReference>
<gene>
    <name evidence="1" type="primary">ORF11332</name>
</gene>
<organism evidence="1">
    <name type="scientific">Arion vulgaris</name>
    <dbReference type="NCBI Taxonomy" id="1028688"/>
    <lineage>
        <taxon>Eukaryota</taxon>
        <taxon>Metazoa</taxon>
        <taxon>Spiralia</taxon>
        <taxon>Lophotrochozoa</taxon>
        <taxon>Mollusca</taxon>
        <taxon>Gastropoda</taxon>
        <taxon>Heterobranchia</taxon>
        <taxon>Euthyneura</taxon>
        <taxon>Panpulmonata</taxon>
        <taxon>Eupulmonata</taxon>
        <taxon>Stylommatophora</taxon>
        <taxon>Helicina</taxon>
        <taxon>Arionoidea</taxon>
        <taxon>Arionidae</taxon>
        <taxon>Arion</taxon>
    </lineage>
</organism>
<proteinExistence type="predicted"/>
<name>A0A0B6Y3G3_9EUPU</name>
<reference evidence="1" key="1">
    <citation type="submission" date="2014-12" db="EMBL/GenBank/DDBJ databases">
        <title>Insight into the proteome of Arion vulgaris.</title>
        <authorList>
            <person name="Aradska J."/>
            <person name="Bulat T."/>
            <person name="Smidak R."/>
            <person name="Sarate P."/>
            <person name="Gangsoo J."/>
            <person name="Sialana F."/>
            <person name="Bilban M."/>
            <person name="Lubec G."/>
        </authorList>
    </citation>
    <scope>NUCLEOTIDE SEQUENCE</scope>
    <source>
        <tissue evidence="1">Skin</tissue>
    </source>
</reference>
<dbReference type="AlphaFoldDB" id="A0A0B6Y3G3"/>
<evidence type="ECO:0000313" key="1">
    <source>
        <dbReference type="EMBL" id="CEK50643.1"/>
    </source>
</evidence>
<protein>
    <submittedName>
        <fullName evidence="1">Uncharacterized protein</fullName>
    </submittedName>
</protein>
<feature type="non-terminal residue" evidence="1">
    <location>
        <position position="1"/>
    </location>
</feature>